<dbReference type="InterPro" id="IPR002347">
    <property type="entry name" value="SDR_fam"/>
</dbReference>
<dbReference type="AlphaFoldDB" id="A0A3R8LN98"/>
<comment type="similarity">
    <text evidence="1 3">Belongs to the short-chain dehydrogenases/reductases (SDR) family.</text>
</comment>
<dbReference type="PRINTS" id="PR00081">
    <property type="entry name" value="GDHRDH"/>
</dbReference>
<evidence type="ECO:0000256" key="3">
    <source>
        <dbReference type="RuleBase" id="RU000363"/>
    </source>
</evidence>
<name>A0A3R8LN98_9BURK</name>
<evidence type="ECO:0000256" key="4">
    <source>
        <dbReference type="SAM" id="MobiDB-lite"/>
    </source>
</evidence>
<dbReference type="GO" id="GO:0016491">
    <property type="term" value="F:oxidoreductase activity"/>
    <property type="evidence" value="ECO:0007669"/>
    <property type="project" value="UniProtKB-KW"/>
</dbReference>
<dbReference type="InterPro" id="IPR036291">
    <property type="entry name" value="NAD(P)-bd_dom_sf"/>
</dbReference>
<dbReference type="InterPro" id="IPR020904">
    <property type="entry name" value="Sc_DH/Rdtase_CS"/>
</dbReference>
<evidence type="ECO:0000256" key="2">
    <source>
        <dbReference type="ARBA" id="ARBA00023002"/>
    </source>
</evidence>
<keyword evidence="7" id="KW-1185">Reference proteome</keyword>
<proteinExistence type="inferred from homology"/>
<feature type="region of interest" description="Disordered" evidence="4">
    <location>
        <begin position="272"/>
        <end position="331"/>
    </location>
</feature>
<comment type="caution">
    <text evidence="6">The sequence shown here is derived from an EMBL/GenBank/DDBJ whole genome shotgun (WGS) entry which is preliminary data.</text>
</comment>
<evidence type="ECO:0000256" key="1">
    <source>
        <dbReference type="ARBA" id="ARBA00006484"/>
    </source>
</evidence>
<dbReference type="NCBIfam" id="NF005437">
    <property type="entry name" value="PRK07024.1"/>
    <property type="match status" value="1"/>
</dbReference>
<dbReference type="PANTHER" id="PTHR44196:SF1">
    <property type="entry name" value="DEHYDROGENASE_REDUCTASE SDR FAMILY MEMBER 7B"/>
    <property type="match status" value="1"/>
</dbReference>
<evidence type="ECO:0000313" key="6">
    <source>
        <dbReference type="EMBL" id="RRN44608.1"/>
    </source>
</evidence>
<dbReference type="PANTHER" id="PTHR44196">
    <property type="entry name" value="DEHYDROGENASE/REDUCTASE SDR FAMILY MEMBER 7B"/>
    <property type="match status" value="1"/>
</dbReference>
<organism evidence="6 7">
    <name type="scientific">Lautropia dentalis</name>
    <dbReference type="NCBI Taxonomy" id="2490857"/>
    <lineage>
        <taxon>Bacteria</taxon>
        <taxon>Pseudomonadati</taxon>
        <taxon>Pseudomonadota</taxon>
        <taxon>Betaproteobacteria</taxon>
        <taxon>Burkholderiales</taxon>
        <taxon>Burkholderiaceae</taxon>
        <taxon>Lautropia</taxon>
    </lineage>
</organism>
<feature type="domain" description="Ketoreductase" evidence="5">
    <location>
        <begin position="20"/>
        <end position="200"/>
    </location>
</feature>
<dbReference type="Pfam" id="PF00106">
    <property type="entry name" value="adh_short"/>
    <property type="match status" value="1"/>
</dbReference>
<feature type="compositionally biased region" description="Basic and acidic residues" evidence="4">
    <location>
        <begin position="272"/>
        <end position="286"/>
    </location>
</feature>
<accession>A0A3R8LN98</accession>
<sequence length="331" mass="35144">MHDPSGPAASAGQPRASAGKRIVITGASSGLGRAMALELAARFPGCTMLLLARRADRLAELAAELPGIRAITQTVDITDHEALSLHAGRFVAAHGAPDIVIANAGISVGTLTEEREDRDVFARVMAVNVQGVYDSFAPFLASMKAAGTGTLVGIASVAGVRGLPGSGAYSASKAAVAVYLESLRLEMRPHGVSVVTIAPGFIDTDMTRINPYHMPFLMPADRFARAAVDAIVARRRRVVIPWQMGWVARLLRILPCWLYDLAFTGAGRKPRQAEQAELARRRDAGPHDSAAQRGAAQHDAGQRHAGRHDTEQRPAGLHDAAGQGRTPEQRP</sequence>
<dbReference type="EMBL" id="RRUE01000002">
    <property type="protein sequence ID" value="RRN44608.1"/>
    <property type="molecule type" value="Genomic_DNA"/>
</dbReference>
<evidence type="ECO:0000313" key="7">
    <source>
        <dbReference type="Proteomes" id="UP000270261"/>
    </source>
</evidence>
<dbReference type="InterPro" id="IPR057326">
    <property type="entry name" value="KR_dom"/>
</dbReference>
<protein>
    <submittedName>
        <fullName evidence="6">SDR family oxidoreductase</fullName>
    </submittedName>
</protein>
<evidence type="ECO:0000259" key="5">
    <source>
        <dbReference type="SMART" id="SM00822"/>
    </source>
</evidence>
<dbReference type="SMART" id="SM00822">
    <property type="entry name" value="PKS_KR"/>
    <property type="match status" value="1"/>
</dbReference>
<gene>
    <name evidence="6" type="ORF">EHV23_09600</name>
</gene>
<dbReference type="SUPFAM" id="SSF51735">
    <property type="entry name" value="NAD(P)-binding Rossmann-fold domains"/>
    <property type="match status" value="1"/>
</dbReference>
<reference evidence="6 7" key="1">
    <citation type="submission" date="2018-11" db="EMBL/GenBank/DDBJ databases">
        <title>Genome sequencing of Lautropia sp. KCOM 2505 (= ChDC F240).</title>
        <authorList>
            <person name="Kook J.-K."/>
            <person name="Park S.-N."/>
            <person name="Lim Y.K."/>
        </authorList>
    </citation>
    <scope>NUCLEOTIDE SEQUENCE [LARGE SCALE GENOMIC DNA]</scope>
    <source>
        <strain evidence="6 7">KCOM 2505</strain>
    </source>
</reference>
<dbReference type="GO" id="GO:0016020">
    <property type="term" value="C:membrane"/>
    <property type="evidence" value="ECO:0007669"/>
    <property type="project" value="TreeGrafter"/>
</dbReference>
<dbReference type="Proteomes" id="UP000270261">
    <property type="component" value="Unassembled WGS sequence"/>
</dbReference>
<dbReference type="OrthoDB" id="9797538at2"/>
<dbReference type="PRINTS" id="PR00080">
    <property type="entry name" value="SDRFAMILY"/>
</dbReference>
<keyword evidence="2" id="KW-0560">Oxidoreductase</keyword>
<dbReference type="Gene3D" id="3.40.50.720">
    <property type="entry name" value="NAD(P)-binding Rossmann-like Domain"/>
    <property type="match status" value="1"/>
</dbReference>
<dbReference type="PROSITE" id="PS00061">
    <property type="entry name" value="ADH_SHORT"/>
    <property type="match status" value="1"/>
</dbReference>